<dbReference type="Proteomes" id="UP000240880">
    <property type="component" value="Unassembled WGS sequence"/>
</dbReference>
<dbReference type="InterPro" id="IPR052030">
    <property type="entry name" value="Peptidase_M20/M20A_hydrolases"/>
</dbReference>
<dbReference type="PANTHER" id="PTHR30575:SF0">
    <property type="entry name" value="XAA-ARG DIPEPTIDASE"/>
    <property type="match status" value="1"/>
</dbReference>
<dbReference type="Gene3D" id="3.30.70.360">
    <property type="match status" value="1"/>
</dbReference>
<accession>A0A2R6ACT8</accession>
<dbReference type="GO" id="GO:0005737">
    <property type="term" value="C:cytoplasm"/>
    <property type="evidence" value="ECO:0007669"/>
    <property type="project" value="TreeGrafter"/>
</dbReference>
<dbReference type="GO" id="GO:0016805">
    <property type="term" value="F:dipeptidase activity"/>
    <property type="evidence" value="ECO:0007669"/>
    <property type="project" value="TreeGrafter"/>
</dbReference>
<evidence type="ECO:0000313" key="3">
    <source>
        <dbReference type="Proteomes" id="UP000240880"/>
    </source>
</evidence>
<dbReference type="GO" id="GO:0046657">
    <property type="term" value="P:folic acid catabolic process"/>
    <property type="evidence" value="ECO:0007669"/>
    <property type="project" value="TreeGrafter"/>
</dbReference>
<name>A0A2R6ACT8_9ARCH</name>
<dbReference type="Gene3D" id="3.40.630.10">
    <property type="entry name" value="Zn peptidases"/>
    <property type="match status" value="1"/>
</dbReference>
<evidence type="ECO:0000259" key="1">
    <source>
        <dbReference type="Pfam" id="PF07687"/>
    </source>
</evidence>
<organism evidence="2 3">
    <name type="scientific">Candidatus Marsarchaeota G1 archaeon OSP_D</name>
    <dbReference type="NCBI Taxonomy" id="1978155"/>
    <lineage>
        <taxon>Archaea</taxon>
        <taxon>Candidatus Marsarchaeota</taxon>
        <taxon>Candidatus Marsarchaeota group 1</taxon>
    </lineage>
</organism>
<proteinExistence type="predicted"/>
<feature type="domain" description="Peptidase M20 dimerisation" evidence="1">
    <location>
        <begin position="254"/>
        <end position="345"/>
    </location>
</feature>
<comment type="caution">
    <text evidence="2">The sequence shown here is derived from an EMBL/GenBank/DDBJ whole genome shotgun (WGS) entry which is preliminary data.</text>
</comment>
<dbReference type="Pfam" id="PF07687">
    <property type="entry name" value="M20_dimer"/>
    <property type="match status" value="1"/>
</dbReference>
<dbReference type="NCBIfam" id="TIGR01891">
    <property type="entry name" value="amidohydrolases"/>
    <property type="match status" value="1"/>
</dbReference>
<dbReference type="Pfam" id="PF01546">
    <property type="entry name" value="Peptidase_M20"/>
    <property type="match status" value="1"/>
</dbReference>
<protein>
    <recommendedName>
        <fullName evidence="1">Peptidase M20 dimerisation domain-containing protein</fullName>
    </recommendedName>
</protein>
<dbReference type="AlphaFoldDB" id="A0A2R6ACT8"/>
<dbReference type="EMBL" id="NEXC01000007">
    <property type="protein sequence ID" value="PSN84159.1"/>
    <property type="molecule type" value="Genomic_DNA"/>
</dbReference>
<evidence type="ECO:0000313" key="2">
    <source>
        <dbReference type="EMBL" id="PSN84159.1"/>
    </source>
</evidence>
<dbReference type="PANTHER" id="PTHR30575">
    <property type="entry name" value="PEPTIDASE M20"/>
    <property type="match status" value="1"/>
</dbReference>
<dbReference type="GO" id="GO:0071713">
    <property type="term" value="F:para-aminobenzoyl-glutamate hydrolase activity"/>
    <property type="evidence" value="ECO:0007669"/>
    <property type="project" value="TreeGrafter"/>
</dbReference>
<sequence length="477" mass="51738">MTVCVISCAESFVLSAGLQYTTCTSSFCSSFAISFICSTPFWVKAGGFDSSGKTRRTLASDSPCLTQKSSIFRKTRNLPKKFFKSYNFAQISCIVISEERAWEIAKKIHSLAEIGSKEFESSKLLVQALKEEGFEVVQGYAGIPTAFRAEKKIDKGARVAFLAEYDALPLVGHACGHNIIAASALLSAIKTVQRANKGSVVVIGTPDEEGSGEWAGSKIIMAEKNCFEDIDFVLMTHPGTEWSVGSPSLAVQDFEVTFHGVAAHEAATPEKGVSALDAAILTYTAVNMLRQHVRRDANVVIHGVIREGGVASNVTPDKAVLVYGLRSSDTEYLKELIQKFKRIVEGCSIATGASYTITPIGPMYTTTVFNEPLMAFAEQVLKQLGVDVVPYTETTKRIPRGSTDFANVSQIVPSLEITCKIAPQGTPWHSRDSEKAAVSDEAKKALSIVSEALARIATRLLTDERFAQEVKSAFKSR</sequence>
<dbReference type="InterPro" id="IPR011650">
    <property type="entry name" value="Peptidase_M20_dimer"/>
</dbReference>
<gene>
    <name evidence="2" type="ORF">B9Q01_02180</name>
</gene>
<dbReference type="SUPFAM" id="SSF55031">
    <property type="entry name" value="Bacterial exopeptidase dimerisation domain"/>
    <property type="match status" value="1"/>
</dbReference>
<reference evidence="2 3" key="1">
    <citation type="submission" date="2017-04" db="EMBL/GenBank/DDBJ databases">
        <title>Novel microbial lineages endemic to geothermal iron-oxide mats fill important gaps in the evolutionary history of Archaea.</title>
        <authorList>
            <person name="Jay Z.J."/>
            <person name="Beam J.P."/>
            <person name="Dlakic M."/>
            <person name="Rusch D.B."/>
            <person name="Kozubal M.A."/>
            <person name="Inskeep W.P."/>
        </authorList>
    </citation>
    <scope>NUCLEOTIDE SEQUENCE [LARGE SCALE GENOMIC DNA]</scope>
    <source>
        <strain evidence="2">OSP_D</strain>
    </source>
</reference>
<dbReference type="InterPro" id="IPR002933">
    <property type="entry name" value="Peptidase_M20"/>
</dbReference>
<dbReference type="InterPro" id="IPR036264">
    <property type="entry name" value="Bact_exopeptidase_dim_dom"/>
</dbReference>
<dbReference type="FunFam" id="3.30.70.360:FF:000004">
    <property type="entry name" value="Peptidase M20 domain-containing protein 2"/>
    <property type="match status" value="1"/>
</dbReference>
<dbReference type="InterPro" id="IPR017439">
    <property type="entry name" value="Amidohydrolase"/>
</dbReference>
<dbReference type="SUPFAM" id="SSF53187">
    <property type="entry name" value="Zn-dependent exopeptidases"/>
    <property type="match status" value="1"/>
</dbReference>